<dbReference type="EMBL" id="KZ451917">
    <property type="protein sequence ID" value="PKA62350.1"/>
    <property type="molecule type" value="Genomic_DNA"/>
</dbReference>
<evidence type="ECO:0000313" key="2">
    <source>
        <dbReference type="Proteomes" id="UP000236161"/>
    </source>
</evidence>
<accession>A0A2I0B3I2</accession>
<dbReference type="AlphaFoldDB" id="A0A2I0B3I2"/>
<proteinExistence type="predicted"/>
<protein>
    <submittedName>
        <fullName evidence="1">Uncharacterized protein</fullName>
    </submittedName>
</protein>
<reference evidence="1 2" key="1">
    <citation type="journal article" date="2017" name="Nature">
        <title>The Apostasia genome and the evolution of orchids.</title>
        <authorList>
            <person name="Zhang G.Q."/>
            <person name="Liu K.W."/>
            <person name="Li Z."/>
            <person name="Lohaus R."/>
            <person name="Hsiao Y.Y."/>
            <person name="Niu S.C."/>
            <person name="Wang J.Y."/>
            <person name="Lin Y.C."/>
            <person name="Xu Q."/>
            <person name="Chen L.J."/>
            <person name="Yoshida K."/>
            <person name="Fujiwara S."/>
            <person name="Wang Z.W."/>
            <person name="Zhang Y.Q."/>
            <person name="Mitsuda N."/>
            <person name="Wang M."/>
            <person name="Liu G.H."/>
            <person name="Pecoraro L."/>
            <person name="Huang H.X."/>
            <person name="Xiao X.J."/>
            <person name="Lin M."/>
            <person name="Wu X.Y."/>
            <person name="Wu W.L."/>
            <person name="Chen Y.Y."/>
            <person name="Chang S.B."/>
            <person name="Sakamoto S."/>
            <person name="Ohme-Takagi M."/>
            <person name="Yagi M."/>
            <person name="Zeng S.J."/>
            <person name="Shen C.Y."/>
            <person name="Yeh C.M."/>
            <person name="Luo Y.B."/>
            <person name="Tsai W.C."/>
            <person name="Van de Peer Y."/>
            <person name="Liu Z.J."/>
        </authorList>
    </citation>
    <scope>NUCLEOTIDE SEQUENCE [LARGE SCALE GENOMIC DNA]</scope>
    <source>
        <strain evidence="2">cv. Shenzhen</strain>
        <tissue evidence="1">Stem</tissue>
    </source>
</reference>
<keyword evidence="2" id="KW-1185">Reference proteome</keyword>
<name>A0A2I0B3I2_9ASPA</name>
<organism evidence="1 2">
    <name type="scientific">Apostasia shenzhenica</name>
    <dbReference type="NCBI Taxonomy" id="1088818"/>
    <lineage>
        <taxon>Eukaryota</taxon>
        <taxon>Viridiplantae</taxon>
        <taxon>Streptophyta</taxon>
        <taxon>Embryophyta</taxon>
        <taxon>Tracheophyta</taxon>
        <taxon>Spermatophyta</taxon>
        <taxon>Magnoliopsida</taxon>
        <taxon>Liliopsida</taxon>
        <taxon>Asparagales</taxon>
        <taxon>Orchidaceae</taxon>
        <taxon>Apostasioideae</taxon>
        <taxon>Apostasia</taxon>
    </lineage>
</organism>
<evidence type="ECO:0000313" key="1">
    <source>
        <dbReference type="EMBL" id="PKA62350.1"/>
    </source>
</evidence>
<dbReference type="Proteomes" id="UP000236161">
    <property type="component" value="Unassembled WGS sequence"/>
</dbReference>
<sequence>MESSQYSALQEEFAVYKSAMSALKADNKALREKLSKADGDSEATVASSSVVAVEAYKMSLPCRKERPSDLPLARWAYGRVPDVCRKPYLPGTARLDDHRINEAISLVLAKSVDDLLFNRSSFSQLILSTIIYGKVHRNWAFLRRGSNSPRWCCFDKETYFIREMDEGSIKNIGKIFFDGIWTYDRLTINELAETRPVE</sequence>
<gene>
    <name evidence="1" type="ORF">AXF42_Ash009234</name>
</gene>